<dbReference type="EMBL" id="JAXIOK010000017">
    <property type="protein sequence ID" value="KAK4750868.1"/>
    <property type="molecule type" value="Genomic_DNA"/>
</dbReference>
<gene>
    <name evidence="9" type="ORF">SAY87_004350</name>
</gene>
<name>A0AAN7JPT5_9MYRT</name>
<protein>
    <recommendedName>
        <fullName evidence="8">DOMON domain-containing protein</fullName>
    </recommendedName>
</protein>
<evidence type="ECO:0000313" key="10">
    <source>
        <dbReference type="Proteomes" id="UP001345219"/>
    </source>
</evidence>
<feature type="compositionally biased region" description="Basic and acidic residues" evidence="6">
    <location>
        <begin position="172"/>
        <end position="182"/>
    </location>
</feature>
<feature type="compositionally biased region" description="Low complexity" evidence="6">
    <location>
        <begin position="198"/>
        <end position="211"/>
    </location>
</feature>
<keyword evidence="10" id="KW-1185">Reference proteome</keyword>
<dbReference type="InterPro" id="IPR005018">
    <property type="entry name" value="DOMON_domain"/>
</dbReference>
<dbReference type="CDD" id="cd09629">
    <property type="entry name" value="DOMON_CIL1_like"/>
    <property type="match status" value="1"/>
</dbReference>
<evidence type="ECO:0000313" key="9">
    <source>
        <dbReference type="EMBL" id="KAK4750868.1"/>
    </source>
</evidence>
<evidence type="ECO:0000256" key="1">
    <source>
        <dbReference type="ARBA" id="ARBA00004370"/>
    </source>
</evidence>
<feature type="region of interest" description="Disordered" evidence="6">
    <location>
        <begin position="169"/>
        <end position="211"/>
    </location>
</feature>
<dbReference type="AlphaFoldDB" id="A0AAN7JPT5"/>
<evidence type="ECO:0000256" key="6">
    <source>
        <dbReference type="SAM" id="MobiDB-lite"/>
    </source>
</evidence>
<keyword evidence="3 7" id="KW-0732">Signal</keyword>
<dbReference type="PANTHER" id="PTHR23130">
    <property type="entry name" value="CYTOCHROME B561 AND DOMON DOMAIN-CONTAINING PROTEIN"/>
    <property type="match status" value="1"/>
</dbReference>
<organism evidence="9 10">
    <name type="scientific">Trapa incisa</name>
    <dbReference type="NCBI Taxonomy" id="236973"/>
    <lineage>
        <taxon>Eukaryota</taxon>
        <taxon>Viridiplantae</taxon>
        <taxon>Streptophyta</taxon>
        <taxon>Embryophyta</taxon>
        <taxon>Tracheophyta</taxon>
        <taxon>Spermatophyta</taxon>
        <taxon>Magnoliopsida</taxon>
        <taxon>eudicotyledons</taxon>
        <taxon>Gunneridae</taxon>
        <taxon>Pentapetalae</taxon>
        <taxon>rosids</taxon>
        <taxon>malvids</taxon>
        <taxon>Myrtales</taxon>
        <taxon>Lythraceae</taxon>
        <taxon>Trapa</taxon>
    </lineage>
</organism>
<evidence type="ECO:0000256" key="5">
    <source>
        <dbReference type="ARBA" id="ARBA00023136"/>
    </source>
</evidence>
<evidence type="ECO:0000256" key="3">
    <source>
        <dbReference type="ARBA" id="ARBA00022729"/>
    </source>
</evidence>
<feature type="chain" id="PRO_5042850979" description="DOMON domain-containing protein" evidence="7">
    <location>
        <begin position="25"/>
        <end position="234"/>
    </location>
</feature>
<dbReference type="InterPro" id="IPR045265">
    <property type="entry name" value="AIR12_DOMON"/>
</dbReference>
<reference evidence="9 10" key="1">
    <citation type="journal article" date="2023" name="Hortic Res">
        <title>Pangenome of water caltrop reveals structural variations and asymmetric subgenome divergence after allopolyploidization.</title>
        <authorList>
            <person name="Zhang X."/>
            <person name="Chen Y."/>
            <person name="Wang L."/>
            <person name="Yuan Y."/>
            <person name="Fang M."/>
            <person name="Shi L."/>
            <person name="Lu R."/>
            <person name="Comes H.P."/>
            <person name="Ma Y."/>
            <person name="Chen Y."/>
            <person name="Huang G."/>
            <person name="Zhou Y."/>
            <person name="Zheng Z."/>
            <person name="Qiu Y."/>
        </authorList>
    </citation>
    <scope>NUCLEOTIDE SEQUENCE [LARGE SCALE GENOMIC DNA]</scope>
    <source>
        <tissue evidence="9">Roots</tissue>
    </source>
</reference>
<dbReference type="GO" id="GO:0016020">
    <property type="term" value="C:membrane"/>
    <property type="evidence" value="ECO:0007669"/>
    <property type="project" value="UniProtKB-SubCell"/>
</dbReference>
<comment type="caution">
    <text evidence="9">The sequence shown here is derived from an EMBL/GenBank/DDBJ whole genome shotgun (WGS) entry which is preliminary data.</text>
</comment>
<sequence>MPSFSPLLLLFIPFLIVMVKVSYAESQTCKSQKAVLESGSSRAYADCADLPTLGAFLHYTYNAANSSLSVAFLAAASGWISWAINPTSTGMVGAQALMALKPANVSIVAKTYNISSYSAIVESKLSFDVWDLKADEANGTMRLFGSVKVPEGATTLNQVWQVGSSVKGTHPQIHDMTPDNKNSKSTLKLSAGTSETGAPAAAQGPSPSSKAPRVLGAINGGLLLSLIMLWGSGF</sequence>
<dbReference type="Proteomes" id="UP001345219">
    <property type="component" value="Chromosome 4"/>
</dbReference>
<dbReference type="PANTHER" id="PTHR23130:SF157">
    <property type="entry name" value="AUXIN-INDUCED IN ROOT CULTURES PROTEIN 12"/>
    <property type="match status" value="1"/>
</dbReference>
<keyword evidence="4" id="KW-0249">Electron transport</keyword>
<accession>A0AAN7JPT5</accession>
<dbReference type="Pfam" id="PF04526">
    <property type="entry name" value="DUF568"/>
    <property type="match status" value="1"/>
</dbReference>
<feature type="signal peptide" evidence="7">
    <location>
        <begin position="1"/>
        <end position="24"/>
    </location>
</feature>
<feature type="domain" description="DOMON" evidence="8">
    <location>
        <begin position="53"/>
        <end position="163"/>
    </location>
</feature>
<keyword evidence="5" id="KW-0472">Membrane</keyword>
<evidence type="ECO:0000256" key="4">
    <source>
        <dbReference type="ARBA" id="ARBA00022982"/>
    </source>
</evidence>
<evidence type="ECO:0000256" key="2">
    <source>
        <dbReference type="ARBA" id="ARBA00022448"/>
    </source>
</evidence>
<evidence type="ECO:0000256" key="7">
    <source>
        <dbReference type="SAM" id="SignalP"/>
    </source>
</evidence>
<keyword evidence="2" id="KW-0813">Transport</keyword>
<evidence type="ECO:0000259" key="8">
    <source>
        <dbReference type="PROSITE" id="PS50836"/>
    </source>
</evidence>
<feature type="compositionally biased region" description="Polar residues" evidence="6">
    <location>
        <begin position="183"/>
        <end position="196"/>
    </location>
</feature>
<dbReference type="PROSITE" id="PS50836">
    <property type="entry name" value="DOMON"/>
    <property type="match status" value="1"/>
</dbReference>
<comment type="subcellular location">
    <subcellularLocation>
        <location evidence="1">Membrane</location>
    </subcellularLocation>
</comment>
<proteinExistence type="predicted"/>